<comment type="caution">
    <text evidence="1">The sequence shown here is derived from an EMBL/GenBank/DDBJ whole genome shotgun (WGS) entry which is preliminary data.</text>
</comment>
<protein>
    <submittedName>
        <fullName evidence="1">Uncharacterized protein</fullName>
    </submittedName>
</protein>
<dbReference type="SUPFAM" id="SSF53756">
    <property type="entry name" value="UDP-Glycosyltransferase/glycogen phosphorylase"/>
    <property type="match status" value="1"/>
</dbReference>
<gene>
    <name evidence="1" type="ORF">ACEU3E_18540</name>
</gene>
<keyword evidence="2" id="KW-1185">Reference proteome</keyword>
<reference evidence="1 2" key="1">
    <citation type="submission" date="2024-09" db="EMBL/GenBank/DDBJ databases">
        <authorList>
            <person name="Makale K.P.P."/>
            <person name="Makhzoum A."/>
            <person name="Rantong G."/>
            <person name="Rahube T.O."/>
        </authorList>
    </citation>
    <scope>NUCLEOTIDE SEQUENCE [LARGE SCALE GENOMIC DNA]</scope>
    <source>
        <strain evidence="1 2">KM_D13</strain>
    </source>
</reference>
<name>A0ABV4V288_9BACL</name>
<organism evidence="1 2">
    <name type="scientific">Paenibacillus oleatilyticus</name>
    <dbReference type="NCBI Taxonomy" id="2594886"/>
    <lineage>
        <taxon>Bacteria</taxon>
        <taxon>Bacillati</taxon>
        <taxon>Bacillota</taxon>
        <taxon>Bacilli</taxon>
        <taxon>Bacillales</taxon>
        <taxon>Paenibacillaceae</taxon>
        <taxon>Paenibacillus</taxon>
    </lineage>
</organism>
<sequence length="122" mass="13311">MPCCCSVHLDGGEQTSTVLKGLRPHAGHVIYVIGPNSDSGGDLFREKLLAFAGEHPHIRYFPSIPDDQFLFLLGYIDLMISSSSAIIEAADNVVSVPFDADRIEHTIALQLNRGRLPGLRNP</sequence>
<accession>A0ABV4V288</accession>
<evidence type="ECO:0000313" key="1">
    <source>
        <dbReference type="EMBL" id="MFB0844185.1"/>
    </source>
</evidence>
<proteinExistence type="predicted"/>
<dbReference type="RefSeq" id="WP_373953837.1">
    <property type="nucleotide sequence ID" value="NZ_JBHDLN010000009.1"/>
</dbReference>
<evidence type="ECO:0000313" key="2">
    <source>
        <dbReference type="Proteomes" id="UP001575622"/>
    </source>
</evidence>
<dbReference type="Proteomes" id="UP001575622">
    <property type="component" value="Unassembled WGS sequence"/>
</dbReference>
<dbReference type="EMBL" id="JBHDLN010000009">
    <property type="protein sequence ID" value="MFB0844185.1"/>
    <property type="molecule type" value="Genomic_DNA"/>
</dbReference>